<dbReference type="AlphaFoldDB" id="A0A2M9A3G1"/>
<evidence type="ECO:0000256" key="1">
    <source>
        <dbReference type="ARBA" id="ARBA00006484"/>
    </source>
</evidence>
<dbReference type="Pfam" id="PF00106">
    <property type="entry name" value="adh_short"/>
    <property type="match status" value="1"/>
</dbReference>
<dbReference type="GO" id="GO:0016020">
    <property type="term" value="C:membrane"/>
    <property type="evidence" value="ECO:0007669"/>
    <property type="project" value="TreeGrafter"/>
</dbReference>
<dbReference type="Proteomes" id="UP000231134">
    <property type="component" value="Unassembled WGS sequence"/>
</dbReference>
<evidence type="ECO:0000313" key="4">
    <source>
        <dbReference type="EMBL" id="PJJ40167.1"/>
    </source>
</evidence>
<evidence type="ECO:0008006" key="6">
    <source>
        <dbReference type="Google" id="ProtNLM"/>
    </source>
</evidence>
<dbReference type="PRINTS" id="PR00080">
    <property type="entry name" value="SDRFAMILY"/>
</dbReference>
<dbReference type="RefSeq" id="WP_100424288.1">
    <property type="nucleotide sequence ID" value="NZ_JAQXKX010000035.1"/>
</dbReference>
<dbReference type="SUPFAM" id="SSF51735">
    <property type="entry name" value="NAD(P)-binding Rossmann-fold domains"/>
    <property type="match status" value="1"/>
</dbReference>
<evidence type="ECO:0000313" key="5">
    <source>
        <dbReference type="Proteomes" id="UP000231134"/>
    </source>
</evidence>
<dbReference type="PANTHER" id="PTHR44196:SF2">
    <property type="entry name" value="SHORT-CHAIN DEHYDROGENASE-RELATED"/>
    <property type="match status" value="1"/>
</dbReference>
<comment type="caution">
    <text evidence="4">The sequence shown here is derived from an EMBL/GenBank/DDBJ whole genome shotgun (WGS) entry which is preliminary data.</text>
</comment>
<dbReference type="PRINTS" id="PR00081">
    <property type="entry name" value="GDHRDH"/>
</dbReference>
<dbReference type="InterPro" id="IPR002347">
    <property type="entry name" value="SDR_fam"/>
</dbReference>
<reference evidence="4 5" key="1">
    <citation type="submission" date="2017-11" db="EMBL/GenBank/DDBJ databases">
        <title>Animal gut microbial communities from fecal samples from Wisconsin, USA.</title>
        <authorList>
            <person name="Neumann A."/>
        </authorList>
    </citation>
    <scope>NUCLEOTIDE SEQUENCE [LARGE SCALE GENOMIC DNA]</scope>
    <source>
        <strain evidence="4 5">UWS3</strain>
    </source>
</reference>
<evidence type="ECO:0000256" key="3">
    <source>
        <dbReference type="RuleBase" id="RU000363"/>
    </source>
</evidence>
<dbReference type="CDD" id="cd05233">
    <property type="entry name" value="SDR_c"/>
    <property type="match status" value="1"/>
</dbReference>
<accession>A0A2M9A3G1</accession>
<gene>
    <name evidence="4" type="ORF">BGX16_0077</name>
</gene>
<sequence length="263" mass="28535">MKRYKALLITGASAGIGKEIAYTLAPQTENIVLVARRADKLETLAKDLSVRFGVNAFALPADLSVSGAAEQVFEKTIELVGRPPDLLVNDAGIGYSGDATEIPTESETKMVTLNIESLMVLCKLSLKTMYARRCGVILNVASVAGFQPGPYMAAYYASKAFVLSYSEALAEEARPYGVRVLTLCPGTVDTGFHFQAGSKRGFWRTLFSTSPEKVAWEAAKAILLGFPDRIVPGPINKAVLFVERLLPRFVVTHLTGKFLKPKD</sequence>
<dbReference type="GO" id="GO:0016491">
    <property type="term" value="F:oxidoreductase activity"/>
    <property type="evidence" value="ECO:0007669"/>
    <property type="project" value="UniProtKB-KW"/>
</dbReference>
<comment type="similarity">
    <text evidence="1 3">Belongs to the short-chain dehydrogenases/reductases (SDR) family.</text>
</comment>
<dbReference type="Gene3D" id="3.40.50.720">
    <property type="entry name" value="NAD(P)-binding Rossmann-like Domain"/>
    <property type="match status" value="1"/>
</dbReference>
<name>A0A2M9A3G1_9BACT</name>
<dbReference type="InterPro" id="IPR036291">
    <property type="entry name" value="NAD(P)-bd_dom_sf"/>
</dbReference>
<organism evidence="4 5">
    <name type="scientific">Hallerella succinigenes</name>
    <dbReference type="NCBI Taxonomy" id="1896222"/>
    <lineage>
        <taxon>Bacteria</taxon>
        <taxon>Pseudomonadati</taxon>
        <taxon>Fibrobacterota</taxon>
        <taxon>Fibrobacteria</taxon>
        <taxon>Fibrobacterales</taxon>
        <taxon>Fibrobacteraceae</taxon>
        <taxon>Hallerella</taxon>
    </lineage>
</organism>
<keyword evidence="2" id="KW-0560">Oxidoreductase</keyword>
<dbReference type="PANTHER" id="PTHR44196">
    <property type="entry name" value="DEHYDROGENASE/REDUCTASE SDR FAMILY MEMBER 7B"/>
    <property type="match status" value="1"/>
</dbReference>
<keyword evidence="5" id="KW-1185">Reference proteome</keyword>
<evidence type="ECO:0000256" key="2">
    <source>
        <dbReference type="ARBA" id="ARBA00023002"/>
    </source>
</evidence>
<proteinExistence type="inferred from homology"/>
<dbReference type="OrthoDB" id="9808814at2"/>
<dbReference type="PIRSF" id="PIRSF000126">
    <property type="entry name" value="11-beta-HSD1"/>
    <property type="match status" value="1"/>
</dbReference>
<dbReference type="EMBL" id="PGEX01000001">
    <property type="protein sequence ID" value="PJJ40167.1"/>
    <property type="molecule type" value="Genomic_DNA"/>
</dbReference>
<protein>
    <recommendedName>
        <fullName evidence="6">Short-chain dehydrogenase</fullName>
    </recommendedName>
</protein>